<feature type="transmembrane region" description="Helical" evidence="2">
    <location>
        <begin position="253"/>
        <end position="272"/>
    </location>
</feature>
<feature type="coiled-coil region" evidence="1">
    <location>
        <begin position="733"/>
        <end position="858"/>
    </location>
</feature>
<comment type="caution">
    <text evidence="5">The sequence shown here is derived from an EMBL/GenBank/DDBJ whole genome shotgun (WGS) entry which is preliminary data.</text>
</comment>
<dbReference type="GO" id="GO:0016020">
    <property type="term" value="C:membrane"/>
    <property type="evidence" value="ECO:0007669"/>
    <property type="project" value="TreeGrafter"/>
</dbReference>
<feature type="transmembrane region" description="Helical" evidence="2">
    <location>
        <begin position="1127"/>
        <end position="1146"/>
    </location>
</feature>
<dbReference type="InterPro" id="IPR050879">
    <property type="entry name" value="Acyltransferase_3"/>
</dbReference>
<dbReference type="InterPro" id="IPR043968">
    <property type="entry name" value="SGNH"/>
</dbReference>
<feature type="transmembrane region" description="Helical" evidence="2">
    <location>
        <begin position="859"/>
        <end position="883"/>
    </location>
</feature>
<feature type="domain" description="SGNH" evidence="4">
    <location>
        <begin position="336"/>
        <end position="585"/>
    </location>
</feature>
<evidence type="ECO:0000313" key="6">
    <source>
        <dbReference type="Proteomes" id="UP000230233"/>
    </source>
</evidence>
<evidence type="ECO:0000259" key="3">
    <source>
        <dbReference type="Pfam" id="PF01757"/>
    </source>
</evidence>
<feature type="domain" description="Acyltransferase 3" evidence="3">
    <location>
        <begin position="859"/>
        <end position="1146"/>
    </location>
</feature>
<evidence type="ECO:0000256" key="1">
    <source>
        <dbReference type="SAM" id="Coils"/>
    </source>
</evidence>
<dbReference type="SUPFAM" id="SSF57997">
    <property type="entry name" value="Tropomyosin"/>
    <property type="match status" value="1"/>
</dbReference>
<feature type="transmembrane region" description="Helical" evidence="2">
    <location>
        <begin position="1008"/>
        <end position="1028"/>
    </location>
</feature>
<organism evidence="5 6">
    <name type="scientific">Caenorhabditis nigoni</name>
    <dbReference type="NCBI Taxonomy" id="1611254"/>
    <lineage>
        <taxon>Eukaryota</taxon>
        <taxon>Metazoa</taxon>
        <taxon>Ecdysozoa</taxon>
        <taxon>Nematoda</taxon>
        <taxon>Chromadorea</taxon>
        <taxon>Rhabditida</taxon>
        <taxon>Rhabditina</taxon>
        <taxon>Rhabditomorpha</taxon>
        <taxon>Rhabditoidea</taxon>
        <taxon>Rhabditidae</taxon>
        <taxon>Peloderinae</taxon>
        <taxon>Caenorhabditis</taxon>
    </lineage>
</organism>
<dbReference type="InterPro" id="IPR002656">
    <property type="entry name" value="Acyl_transf_3_dom"/>
</dbReference>
<feature type="transmembrane region" description="Helical" evidence="2">
    <location>
        <begin position="986"/>
        <end position="1002"/>
    </location>
</feature>
<dbReference type="GO" id="GO:0000271">
    <property type="term" value="P:polysaccharide biosynthetic process"/>
    <property type="evidence" value="ECO:0007669"/>
    <property type="project" value="TreeGrafter"/>
</dbReference>
<name>A0A2G5U1F1_9PELO</name>
<sequence length="1462" mass="167339">MCMLLTKSQELPTISFFTQFYIRRFKRILPLYFLIILLTIVALYTVFPTAAILQNQMSAGKALIFTSNRAHTEDEDYFEKLSVAIDLFTYTWSLSVEIQFYFIVPFIFLIGHQLKGASKYIYYACLSILSFNFHVSSPSSVAFNSVFARIWQFSIGMMAYVIVDNRKDNTILYEPLETMESETEQLLGEDEVVRKSEESGKLVWIKNTVLVVSVMMMLAPNEIITVGARVLITIFTGLLIVLDVEDGLLNSRFLIYIGDISYALYLIHWPIYAYVKLTYPENTWILTSALIISILLAVVVHHTYERLVDKFDDAKRLNKHWNYRDIRDPKLLESGCVHKFKNENWCEYPGNGTEFKIAILGSSYARNHFKLIIQECRHRATTFATADVMGNYWRCYWYSYTETLGCEPLAAPLRPVKNVVSAQLWTPDCVKHLDMFVDFLNTTQPDYAFIMSRFFAVAEPYDNGPDNLNNDDVYLEMKSQLKKMLPNIKKKLFILDSFPRIWYGEIENIADEMKEGKKTMEEINKSLYDPFNYERGRHRHARLVKNECGSKCELIDYVDAFWNKTMNAFQYFDSKGFTYFTGINHRAGALGARAPRAGSREPELWDPELCDPKLWEPPKLWWRCNRRIGAGGGVIGGTELVEVESEDRSWWRCNRRNGAGGGGIGGTELVEVESEERSWWTWNRRIGAGGGGIGAGGGGIGTLGGGIGAGGGGIGAGDSGIGASGGGIGESEVVEVEAELVEVKSELVEVKSKLVEVESEVVEVESELATVESELAEVESELVEVDSELEEVESELVKVQSDLVKMESELVDVESDLVEVESEVVEVESELATVESELATVESELAEVESENQNSTTRFFVLSGFLMCMLLTKSQQLPMFSFFTQFYIRRFKRILPLYFLIILFTVFALYTVFPTSAILQNQMSAGKALTFTSNRAHTEDEDYFEKLSMAIDLFTHTWSLSVEIQFYFIVPFIFLFGLQLKGSSRYIYYFLLAVFSFGYHVYSPTSVAFNSVFARIWQFLIGMMAYIISDGQSVLEKLESVKYSKRNILKCKSLILVLNILVVFGPFQLNTLSVRLLITIFTGILIVLDVEDSVLTSQFSIYIGDISYALYLIHWPIYAYVKLTYPANTWILTAVLIISILLAILVNQTYERWYLKQSNRIISLLIVYLFVVNAIYINWDDIREYVREKPESVILPDRKFPRLDGVTSNMTFDDAERLNAYWNYRDHTAPELRESGCIKRQPGKLGCDFQENGTEFKIAILGSSYAKNHHKMIIQECRHRASTISMADVTGCEPLAAPRKPVDNGKFSTDWTQECHDRLEEFVEFINDTQPDYAFMMTRKMLPNIKKKLFILDSFPRIHPEGIENIAKEMKEGKKTMEEINMSLYESKQYEWGRHRHAELVKNECGSKCELIDYMDAFWNKTMNKFQYFDSKGFSYFTTTLHVSAHGIEHVRPIYTKICAEL</sequence>
<keyword evidence="2" id="KW-0472">Membrane</keyword>
<proteinExistence type="predicted"/>
<dbReference type="EMBL" id="PDUG01000004">
    <property type="protein sequence ID" value="PIC33377.1"/>
    <property type="molecule type" value="Genomic_DNA"/>
</dbReference>
<dbReference type="PANTHER" id="PTHR23028">
    <property type="entry name" value="ACETYLTRANSFERASE"/>
    <property type="match status" value="1"/>
</dbReference>
<keyword evidence="1" id="KW-0175">Coiled coil</keyword>
<keyword evidence="2" id="KW-1133">Transmembrane helix</keyword>
<feature type="transmembrane region" description="Helical" evidence="2">
    <location>
        <begin position="120"/>
        <end position="136"/>
    </location>
</feature>
<dbReference type="Gene3D" id="1.10.287.1490">
    <property type="match status" value="1"/>
</dbReference>
<reference evidence="6" key="1">
    <citation type="submission" date="2017-10" db="EMBL/GenBank/DDBJ databases">
        <title>Rapid genome shrinkage in a self-fertile nematode reveals novel sperm competition proteins.</title>
        <authorList>
            <person name="Yin D."/>
            <person name="Schwarz E.M."/>
            <person name="Thomas C.G."/>
            <person name="Felde R.L."/>
            <person name="Korf I.F."/>
            <person name="Cutter A.D."/>
            <person name="Schartner C.M."/>
            <person name="Ralston E.J."/>
            <person name="Meyer B.J."/>
            <person name="Haag E.S."/>
        </authorList>
    </citation>
    <scope>NUCLEOTIDE SEQUENCE [LARGE SCALE GENOMIC DNA]</scope>
    <source>
        <strain evidence="6">JU1422</strain>
    </source>
</reference>
<dbReference type="Pfam" id="PF01757">
    <property type="entry name" value="Acyl_transf_3"/>
    <property type="match status" value="2"/>
</dbReference>
<feature type="transmembrane region" description="Helical" evidence="2">
    <location>
        <begin position="87"/>
        <end position="108"/>
    </location>
</feature>
<evidence type="ECO:0000259" key="4">
    <source>
        <dbReference type="Pfam" id="PF19040"/>
    </source>
</evidence>
<dbReference type="GO" id="GO:0016747">
    <property type="term" value="F:acyltransferase activity, transferring groups other than amino-acyl groups"/>
    <property type="evidence" value="ECO:0007669"/>
    <property type="project" value="InterPro"/>
</dbReference>
<feature type="transmembrane region" description="Helical" evidence="2">
    <location>
        <begin position="958"/>
        <end position="979"/>
    </location>
</feature>
<evidence type="ECO:0008006" key="7">
    <source>
        <dbReference type="Google" id="ProtNLM"/>
    </source>
</evidence>
<keyword evidence="6" id="KW-1185">Reference proteome</keyword>
<feature type="transmembrane region" description="Helical" evidence="2">
    <location>
        <begin position="284"/>
        <end position="304"/>
    </location>
</feature>
<dbReference type="OrthoDB" id="207378at2759"/>
<dbReference type="PANTHER" id="PTHR23028:SF118">
    <property type="entry name" value="ACYL_TRANSF_3 DOMAIN-CONTAINING PROTEIN"/>
    <property type="match status" value="1"/>
</dbReference>
<dbReference type="Pfam" id="PF19040">
    <property type="entry name" value="SGNH"/>
    <property type="match status" value="2"/>
</dbReference>
<accession>A0A2G5U1F1</accession>
<feature type="transmembrane region" description="Helical" evidence="2">
    <location>
        <begin position="1049"/>
        <end position="1067"/>
    </location>
</feature>
<dbReference type="STRING" id="1611254.A0A2G5U1F1"/>
<feature type="transmembrane region" description="Helical" evidence="2">
    <location>
        <begin position="31"/>
        <end position="53"/>
    </location>
</feature>
<feature type="transmembrane region" description="Helical" evidence="2">
    <location>
        <begin position="895"/>
        <end position="913"/>
    </location>
</feature>
<feature type="transmembrane region" description="Helical" evidence="2">
    <location>
        <begin position="1158"/>
        <end position="1179"/>
    </location>
</feature>
<evidence type="ECO:0000256" key="2">
    <source>
        <dbReference type="SAM" id="Phobius"/>
    </source>
</evidence>
<feature type="transmembrane region" description="Helical" evidence="2">
    <location>
        <begin position="142"/>
        <end position="163"/>
    </location>
</feature>
<dbReference type="Proteomes" id="UP000230233">
    <property type="component" value="Chromosome IV"/>
</dbReference>
<feature type="transmembrane region" description="Helical" evidence="2">
    <location>
        <begin position="223"/>
        <end position="241"/>
    </location>
</feature>
<evidence type="ECO:0000313" key="5">
    <source>
        <dbReference type="EMBL" id="PIC33377.1"/>
    </source>
</evidence>
<feature type="domain" description="Acyltransferase 3" evidence="3">
    <location>
        <begin position="17"/>
        <end position="300"/>
    </location>
</feature>
<feature type="domain" description="SGNH" evidence="4">
    <location>
        <begin position="1245"/>
        <end position="1456"/>
    </location>
</feature>
<keyword evidence="2" id="KW-0812">Transmembrane</keyword>
<protein>
    <recommendedName>
        <fullName evidence="7">Acyl_transf_3 domain-containing protein</fullName>
    </recommendedName>
</protein>
<gene>
    <name evidence="5" type="primary">Cnig_chr_IV.g13379</name>
    <name evidence="5" type="ORF">B9Z55_013379</name>
</gene>
<feature type="transmembrane region" description="Helical" evidence="2">
    <location>
        <begin position="1102"/>
        <end position="1121"/>
    </location>
</feature>